<feature type="transmembrane region" description="Helical" evidence="5">
    <location>
        <begin position="275"/>
        <end position="295"/>
    </location>
</feature>
<evidence type="ECO:0000256" key="1">
    <source>
        <dbReference type="ARBA" id="ARBA00004141"/>
    </source>
</evidence>
<evidence type="ECO:0000313" key="7">
    <source>
        <dbReference type="EMBL" id="CDS10060.1"/>
    </source>
</evidence>
<feature type="domain" description="EamA" evidence="6">
    <location>
        <begin position="14"/>
        <end position="167"/>
    </location>
</feature>
<accession>A0A077WRX0</accession>
<dbReference type="SUPFAM" id="SSF103481">
    <property type="entry name" value="Multidrug resistance efflux transporter EmrE"/>
    <property type="match status" value="2"/>
</dbReference>
<keyword evidence="2 5" id="KW-0812">Transmembrane</keyword>
<keyword evidence="4 5" id="KW-0472">Membrane</keyword>
<feature type="transmembrane region" description="Helical" evidence="5">
    <location>
        <begin position="45"/>
        <end position="62"/>
    </location>
</feature>
<comment type="subcellular location">
    <subcellularLocation>
        <location evidence="1">Membrane</location>
        <topology evidence="1">Multi-pass membrane protein</topology>
    </subcellularLocation>
</comment>
<feature type="transmembrane region" description="Helical" evidence="5">
    <location>
        <begin position="125"/>
        <end position="143"/>
    </location>
</feature>
<evidence type="ECO:0000256" key="2">
    <source>
        <dbReference type="ARBA" id="ARBA00022692"/>
    </source>
</evidence>
<keyword evidence="3 5" id="KW-1133">Transmembrane helix</keyword>
<feature type="transmembrane region" description="Helical" evidence="5">
    <location>
        <begin position="301"/>
        <end position="323"/>
    </location>
</feature>
<reference evidence="7" key="1">
    <citation type="journal article" date="2014" name="Genome Announc.">
        <title>De novo whole-genome sequence and genome annotation of Lichtheimia ramosa.</title>
        <authorList>
            <person name="Linde J."/>
            <person name="Schwartze V."/>
            <person name="Binder U."/>
            <person name="Lass-Florl C."/>
            <person name="Voigt K."/>
            <person name="Horn F."/>
        </authorList>
    </citation>
    <scope>NUCLEOTIDE SEQUENCE</scope>
    <source>
        <strain evidence="7">JMRC FSU:6197</strain>
    </source>
</reference>
<dbReference type="GO" id="GO:0000329">
    <property type="term" value="C:fungal-type vacuole membrane"/>
    <property type="evidence" value="ECO:0007669"/>
    <property type="project" value="TreeGrafter"/>
</dbReference>
<evidence type="ECO:0000259" key="6">
    <source>
        <dbReference type="Pfam" id="PF00892"/>
    </source>
</evidence>
<dbReference type="InterPro" id="IPR037185">
    <property type="entry name" value="EmrE-like"/>
</dbReference>
<dbReference type="AlphaFoldDB" id="A0A077WRX0"/>
<name>A0A077WRX0_9FUNG</name>
<dbReference type="EMBL" id="LK023335">
    <property type="protein sequence ID" value="CDS10060.1"/>
    <property type="molecule type" value="Genomic_DNA"/>
</dbReference>
<dbReference type="InterPro" id="IPR000620">
    <property type="entry name" value="EamA_dom"/>
</dbReference>
<feature type="transmembrane region" description="Helical" evidence="5">
    <location>
        <begin position="150"/>
        <end position="168"/>
    </location>
</feature>
<feature type="transmembrane region" description="Helical" evidence="5">
    <location>
        <begin position="208"/>
        <end position="227"/>
    </location>
</feature>
<dbReference type="Pfam" id="PF00892">
    <property type="entry name" value="EamA"/>
    <property type="match status" value="2"/>
</dbReference>
<evidence type="ECO:0000256" key="4">
    <source>
        <dbReference type="ARBA" id="ARBA00023136"/>
    </source>
</evidence>
<dbReference type="OrthoDB" id="1436450at2759"/>
<evidence type="ECO:0000256" key="5">
    <source>
        <dbReference type="SAM" id="Phobius"/>
    </source>
</evidence>
<feature type="transmembrane region" description="Helical" evidence="5">
    <location>
        <begin position="12"/>
        <end position="33"/>
    </location>
</feature>
<gene>
    <name evidence="7" type="ORF">LRAMOSA02737</name>
</gene>
<dbReference type="PANTHER" id="PTHR23051:SF0">
    <property type="entry name" value="SOLUTE CARRIER FAMILY 35 MEMBER F5"/>
    <property type="match status" value="1"/>
</dbReference>
<dbReference type="PANTHER" id="PTHR23051">
    <property type="entry name" value="SOLUTE CARRIER FAMILY 35, MEMBER F5"/>
    <property type="match status" value="1"/>
</dbReference>
<protein>
    <recommendedName>
        <fullName evidence="6">EamA domain-containing protein</fullName>
    </recommendedName>
</protein>
<feature type="transmembrane region" description="Helical" evidence="5">
    <location>
        <begin position="180"/>
        <end position="196"/>
    </location>
</feature>
<feature type="transmembrane region" description="Helical" evidence="5">
    <location>
        <begin position="97"/>
        <end position="119"/>
    </location>
</feature>
<feature type="transmembrane region" description="Helical" evidence="5">
    <location>
        <begin position="247"/>
        <end position="268"/>
    </location>
</feature>
<organism evidence="7">
    <name type="scientific">Lichtheimia ramosa</name>
    <dbReference type="NCBI Taxonomy" id="688394"/>
    <lineage>
        <taxon>Eukaryota</taxon>
        <taxon>Fungi</taxon>
        <taxon>Fungi incertae sedis</taxon>
        <taxon>Mucoromycota</taxon>
        <taxon>Mucoromycotina</taxon>
        <taxon>Mucoromycetes</taxon>
        <taxon>Mucorales</taxon>
        <taxon>Lichtheimiaceae</taxon>
        <taxon>Lichtheimia</taxon>
    </lineage>
</organism>
<evidence type="ECO:0000256" key="3">
    <source>
        <dbReference type="ARBA" id="ARBA00022989"/>
    </source>
</evidence>
<proteinExistence type="predicted"/>
<feature type="domain" description="EamA" evidence="6">
    <location>
        <begin position="177"/>
        <end position="319"/>
    </location>
</feature>
<sequence>MADHQWQPRRRYIAGVCALIVVVFIWVTSSFAVNSIFGEQHYDKPFFLTYLNTATFSLYLLIARFRKHDNKAVMEEEIPPMDQPSEDDKLKPKETRYLALSFCLLWFVANYVTNASLAYTSVGSSTILSSTSGLFTLALGALFRVESVTITRVLAVVISFSGAVLVSYSDSTGRRILGDMLALSGALFYGLYTILLKRQIGSESRIDMPLFFGWVGVFNVLLLWPIIPLLHWTGIEIFELPQGPALWLMLLLNAFVGTFISDYLWLLAMLMTSPLVVTLGISLTIPLALVGDLVIKHIIPGWQYIIGALLVITGFVIVNLATLPNADEKPTYSAVSQNEAHELEITVP</sequence>